<keyword evidence="3" id="KW-1185">Reference proteome</keyword>
<reference evidence="3" key="1">
    <citation type="journal article" date="2019" name="Int. J. Syst. Evol. Microbiol.">
        <title>The Global Catalogue of Microorganisms (GCM) 10K type strain sequencing project: providing services to taxonomists for standard genome sequencing and annotation.</title>
        <authorList>
            <consortium name="The Broad Institute Genomics Platform"/>
            <consortium name="The Broad Institute Genome Sequencing Center for Infectious Disease"/>
            <person name="Wu L."/>
            <person name="Ma J."/>
        </authorList>
    </citation>
    <scope>NUCLEOTIDE SEQUENCE [LARGE SCALE GENOMIC DNA]</scope>
    <source>
        <strain evidence="3">JCM 17027</strain>
    </source>
</reference>
<evidence type="ECO:0000256" key="1">
    <source>
        <dbReference type="SAM" id="MobiDB-lite"/>
    </source>
</evidence>
<gene>
    <name evidence="2" type="ORF">GCM10022384_04160</name>
</gene>
<dbReference type="EMBL" id="BAABCQ010000005">
    <property type="protein sequence ID" value="GAA3953849.1"/>
    <property type="molecule type" value="Genomic_DNA"/>
</dbReference>
<evidence type="ECO:0000313" key="2">
    <source>
        <dbReference type="EMBL" id="GAA3953849.1"/>
    </source>
</evidence>
<name>A0ABP7NTR1_9ACTN</name>
<dbReference type="Proteomes" id="UP001500034">
    <property type="component" value="Unassembled WGS sequence"/>
</dbReference>
<protein>
    <submittedName>
        <fullName evidence="2">Uncharacterized protein</fullName>
    </submittedName>
</protein>
<proteinExistence type="predicted"/>
<comment type="caution">
    <text evidence="2">The sequence shown here is derived from an EMBL/GenBank/DDBJ whole genome shotgun (WGS) entry which is preliminary data.</text>
</comment>
<sequence length="98" mass="10462">MPGWVMGHRRTAAAGSRSDEGEVGVWSAERAQARTGVDVLADGVHSATLPRSGSRDERVYAVGGRAGPIMRTAGAWKAVLGRSGRRSYDRPDPQKGWS</sequence>
<organism evidence="2 3">
    <name type="scientific">Streptomyces marokkonensis</name>
    <dbReference type="NCBI Taxonomy" id="324855"/>
    <lineage>
        <taxon>Bacteria</taxon>
        <taxon>Bacillati</taxon>
        <taxon>Actinomycetota</taxon>
        <taxon>Actinomycetes</taxon>
        <taxon>Kitasatosporales</taxon>
        <taxon>Streptomycetaceae</taxon>
        <taxon>Streptomyces</taxon>
    </lineage>
</organism>
<feature type="region of interest" description="Disordered" evidence="1">
    <location>
        <begin position="1"/>
        <end position="24"/>
    </location>
</feature>
<accession>A0ABP7NTR1</accession>
<evidence type="ECO:0000313" key="3">
    <source>
        <dbReference type="Proteomes" id="UP001500034"/>
    </source>
</evidence>